<protein>
    <submittedName>
        <fullName evidence="7">Putative effector of murein hydrolase LrgA, UPF0299 family</fullName>
    </submittedName>
</protein>
<evidence type="ECO:0000313" key="7">
    <source>
        <dbReference type="EMBL" id="SFL43594.1"/>
    </source>
</evidence>
<organism evidence="7 8">
    <name type="scientific">Methylorubrum salsuginis</name>
    <dbReference type="NCBI Taxonomy" id="414703"/>
    <lineage>
        <taxon>Bacteria</taxon>
        <taxon>Pseudomonadati</taxon>
        <taxon>Pseudomonadota</taxon>
        <taxon>Alphaproteobacteria</taxon>
        <taxon>Hyphomicrobiales</taxon>
        <taxon>Methylobacteriaceae</taxon>
        <taxon>Methylorubrum</taxon>
    </lineage>
</organism>
<sequence length="133" mass="13819">MIVSFTAILLAQLLGEALARAVGMPVPGPVIGMALFLAFLTLRDRWRQASARLLPPPLVDGGVENAAKGLLAHLSIMFVPAAVGIVGKLDVLASHGVALAIVLCLSVTLTLAATVLTFVAVSRLIARRDASRT</sequence>
<feature type="transmembrane region" description="Helical" evidence="6">
    <location>
        <begin position="67"/>
        <end position="86"/>
    </location>
</feature>
<keyword evidence="5 6" id="KW-0472">Membrane</keyword>
<dbReference type="STRING" id="414703.SAMN04488125_11510"/>
<name>A0A1I4HN91_9HYPH</name>
<evidence type="ECO:0000256" key="6">
    <source>
        <dbReference type="SAM" id="Phobius"/>
    </source>
</evidence>
<feature type="transmembrane region" description="Helical" evidence="6">
    <location>
        <begin position="29"/>
        <end position="46"/>
    </location>
</feature>
<dbReference type="GO" id="GO:0016787">
    <property type="term" value="F:hydrolase activity"/>
    <property type="evidence" value="ECO:0007669"/>
    <property type="project" value="UniProtKB-KW"/>
</dbReference>
<evidence type="ECO:0000256" key="2">
    <source>
        <dbReference type="ARBA" id="ARBA00022475"/>
    </source>
</evidence>
<proteinExistence type="predicted"/>
<dbReference type="EMBL" id="FOSV01000015">
    <property type="protein sequence ID" value="SFL43594.1"/>
    <property type="molecule type" value="Genomic_DNA"/>
</dbReference>
<reference evidence="8" key="1">
    <citation type="submission" date="2016-10" db="EMBL/GenBank/DDBJ databases">
        <authorList>
            <person name="Varghese N."/>
            <person name="Submissions S."/>
        </authorList>
    </citation>
    <scope>NUCLEOTIDE SEQUENCE [LARGE SCALE GENOMIC DNA]</scope>
    <source>
        <strain evidence="8">CGMCC 1.6474</strain>
    </source>
</reference>
<keyword evidence="4 6" id="KW-1133">Transmembrane helix</keyword>
<keyword evidence="8" id="KW-1185">Reference proteome</keyword>
<dbReference type="GO" id="GO:0005886">
    <property type="term" value="C:plasma membrane"/>
    <property type="evidence" value="ECO:0007669"/>
    <property type="project" value="UniProtKB-SubCell"/>
</dbReference>
<dbReference type="Pfam" id="PF03788">
    <property type="entry name" value="LrgA"/>
    <property type="match status" value="1"/>
</dbReference>
<evidence type="ECO:0000256" key="4">
    <source>
        <dbReference type="ARBA" id="ARBA00022989"/>
    </source>
</evidence>
<keyword evidence="3 6" id="KW-0812">Transmembrane</keyword>
<gene>
    <name evidence="7" type="ORF">SAMN04488125_11510</name>
</gene>
<evidence type="ECO:0000256" key="5">
    <source>
        <dbReference type="ARBA" id="ARBA00023136"/>
    </source>
</evidence>
<dbReference type="AlphaFoldDB" id="A0A1I4HN91"/>
<dbReference type="OrthoDB" id="385012at2"/>
<keyword evidence="2" id="KW-1003">Cell membrane</keyword>
<evidence type="ECO:0000256" key="1">
    <source>
        <dbReference type="ARBA" id="ARBA00004651"/>
    </source>
</evidence>
<dbReference type="RefSeq" id="WP_091948859.1">
    <property type="nucleotide sequence ID" value="NZ_FOSV01000015.1"/>
</dbReference>
<dbReference type="InterPro" id="IPR005538">
    <property type="entry name" value="LrgA/CidA"/>
</dbReference>
<feature type="transmembrane region" description="Helical" evidence="6">
    <location>
        <begin position="98"/>
        <end position="126"/>
    </location>
</feature>
<dbReference type="PANTHER" id="PTHR33931">
    <property type="entry name" value="HOLIN-LIKE PROTEIN CIDA-RELATED"/>
    <property type="match status" value="1"/>
</dbReference>
<evidence type="ECO:0000256" key="3">
    <source>
        <dbReference type="ARBA" id="ARBA00022692"/>
    </source>
</evidence>
<dbReference type="PANTHER" id="PTHR33931:SF2">
    <property type="entry name" value="HOLIN-LIKE PROTEIN CIDA"/>
    <property type="match status" value="1"/>
</dbReference>
<comment type="subcellular location">
    <subcellularLocation>
        <location evidence="1">Cell membrane</location>
        <topology evidence="1">Multi-pass membrane protein</topology>
    </subcellularLocation>
</comment>
<accession>A0A1I4HN91</accession>
<dbReference type="Proteomes" id="UP000198804">
    <property type="component" value="Unassembled WGS sequence"/>
</dbReference>
<keyword evidence="7" id="KW-0378">Hydrolase</keyword>
<evidence type="ECO:0000313" key="8">
    <source>
        <dbReference type="Proteomes" id="UP000198804"/>
    </source>
</evidence>